<dbReference type="InterPro" id="IPR005064">
    <property type="entry name" value="BUG"/>
</dbReference>
<accession>A0ABT7W6Q6</accession>
<dbReference type="PIRSF" id="PIRSF017082">
    <property type="entry name" value="YflP"/>
    <property type="match status" value="1"/>
</dbReference>
<dbReference type="InterPro" id="IPR042100">
    <property type="entry name" value="Bug_dom1"/>
</dbReference>
<reference evidence="3" key="1">
    <citation type="submission" date="2023-06" db="EMBL/GenBank/DDBJ databases">
        <title>full genome analysis of Phenantherene degrader P3.</title>
        <authorList>
            <person name="Akbar A."/>
            <person name="Rahmeh R."/>
            <person name="Kishk M."/>
        </authorList>
    </citation>
    <scope>NUCLEOTIDE SEQUENCE</scope>
    <source>
        <strain evidence="3">P3</strain>
    </source>
</reference>
<dbReference type="Proteomes" id="UP001175604">
    <property type="component" value="Unassembled WGS sequence"/>
</dbReference>
<feature type="chain" id="PRO_5045683695" evidence="2">
    <location>
        <begin position="26"/>
        <end position="327"/>
    </location>
</feature>
<sequence length="327" mass="34213">MNNDFARRACSVLLGLLAGMGAAQASGMPACQGGGLRMVVPAAPGGTTDLVARLIADHLARRSGFPVVVENRAGGGGTIGAANVARAQADGCTVLMGNIGSNAINYALNKTLSYGPRDFAPVTQVFAVPNVLVVNPAVSATDVQSLIRLAKDRPGKLALANSGLGQSTHMTGELFRIRTGIDVITVPYKGNAPAVADLLAGQVHMMFDNVAVSQPHIQAGKLRALAVTSTRRVSALPDVPTMAEAGMEGFDVVAWFGLFYPAHTPPAHVRWLQSEIAGILQQDAVQQQIAEWGGEVGGELPDAFQRYVDKEVAQWQSVVDQAGITLQ</sequence>
<gene>
    <name evidence="3" type="ORF">QUC21_17625</name>
</gene>
<dbReference type="RefSeq" id="WP_289786241.1">
    <property type="nucleotide sequence ID" value="NZ_JAUDJE010000016.1"/>
</dbReference>
<dbReference type="SUPFAM" id="SSF53850">
    <property type="entry name" value="Periplasmic binding protein-like II"/>
    <property type="match status" value="1"/>
</dbReference>
<dbReference type="Gene3D" id="3.40.190.150">
    <property type="entry name" value="Bordetella uptake gene, domain 1"/>
    <property type="match status" value="1"/>
</dbReference>
<keyword evidence="2" id="KW-0732">Signal</keyword>
<evidence type="ECO:0000256" key="2">
    <source>
        <dbReference type="SAM" id="SignalP"/>
    </source>
</evidence>
<proteinExistence type="inferred from homology"/>
<comment type="similarity">
    <text evidence="1">Belongs to the UPF0065 (bug) family.</text>
</comment>
<keyword evidence="4" id="KW-1185">Reference proteome</keyword>
<evidence type="ECO:0000256" key="1">
    <source>
        <dbReference type="ARBA" id="ARBA00006987"/>
    </source>
</evidence>
<evidence type="ECO:0000313" key="4">
    <source>
        <dbReference type="Proteomes" id="UP001175604"/>
    </source>
</evidence>
<dbReference type="PANTHER" id="PTHR42928:SF5">
    <property type="entry name" value="BLR1237 PROTEIN"/>
    <property type="match status" value="1"/>
</dbReference>
<dbReference type="PANTHER" id="PTHR42928">
    <property type="entry name" value="TRICARBOXYLATE-BINDING PROTEIN"/>
    <property type="match status" value="1"/>
</dbReference>
<dbReference type="EMBL" id="JAUDJE010000016">
    <property type="protein sequence ID" value="MDM9560861.1"/>
    <property type="molecule type" value="Genomic_DNA"/>
</dbReference>
<comment type="caution">
    <text evidence="3">The sequence shown here is derived from an EMBL/GenBank/DDBJ whole genome shotgun (WGS) entry which is preliminary data.</text>
</comment>
<feature type="signal peptide" evidence="2">
    <location>
        <begin position="1"/>
        <end position="25"/>
    </location>
</feature>
<dbReference type="Gene3D" id="3.40.190.10">
    <property type="entry name" value="Periplasmic binding protein-like II"/>
    <property type="match status" value="1"/>
</dbReference>
<evidence type="ECO:0000313" key="3">
    <source>
        <dbReference type="EMBL" id="MDM9560861.1"/>
    </source>
</evidence>
<organism evidence="3 4">
    <name type="scientific">Bordetella petrii</name>
    <dbReference type="NCBI Taxonomy" id="94624"/>
    <lineage>
        <taxon>Bacteria</taxon>
        <taxon>Pseudomonadati</taxon>
        <taxon>Pseudomonadota</taxon>
        <taxon>Betaproteobacteria</taxon>
        <taxon>Burkholderiales</taxon>
        <taxon>Alcaligenaceae</taxon>
        <taxon>Bordetella</taxon>
    </lineage>
</organism>
<name>A0ABT7W6Q6_9BORD</name>
<protein>
    <submittedName>
        <fullName evidence="3">Tripartite tricarboxylate transporter substrate-binding protein</fullName>
    </submittedName>
</protein>
<dbReference type="Pfam" id="PF03401">
    <property type="entry name" value="TctC"/>
    <property type="match status" value="1"/>
</dbReference>